<reference evidence="3" key="1">
    <citation type="journal article" date="2011" name="Nat. Biotechnol.">
        <title>The genomic sequence of the Chinese hamster ovary (CHO)-K1 cell line.</title>
        <authorList>
            <person name="Xu X."/>
            <person name="Nagarajan H."/>
            <person name="Lewis N.E."/>
            <person name="Pan S."/>
            <person name="Cai Z."/>
            <person name="Liu X."/>
            <person name="Chen W."/>
            <person name="Xie M."/>
            <person name="Wang W."/>
            <person name="Hammond S."/>
            <person name="Andersen M.R."/>
            <person name="Neff N."/>
            <person name="Passarelli B."/>
            <person name="Koh W."/>
            <person name="Fan H.C."/>
            <person name="Wang J."/>
            <person name="Gui Y."/>
            <person name="Lee K.H."/>
            <person name="Betenbaugh M.J."/>
            <person name="Quake S.R."/>
            <person name="Famili I."/>
            <person name="Palsson B.O."/>
            <person name="Wang J."/>
        </authorList>
    </citation>
    <scope>NUCLEOTIDE SEQUENCE [LARGE SCALE GENOMIC DNA]</scope>
    <source>
        <strain evidence="3">CHO K1 cell line</strain>
    </source>
</reference>
<evidence type="ECO:0000313" key="3">
    <source>
        <dbReference type="Proteomes" id="UP000001075"/>
    </source>
</evidence>
<gene>
    <name evidence="2" type="ORF">I79_001976</name>
</gene>
<feature type="region of interest" description="Disordered" evidence="1">
    <location>
        <begin position="32"/>
        <end position="54"/>
    </location>
</feature>
<evidence type="ECO:0000313" key="2">
    <source>
        <dbReference type="EMBL" id="EGV96092.1"/>
    </source>
</evidence>
<dbReference type="AlphaFoldDB" id="G3GW60"/>
<dbReference type="Proteomes" id="UP000001075">
    <property type="component" value="Unassembled WGS sequence"/>
</dbReference>
<organism evidence="2 3">
    <name type="scientific">Cricetulus griseus</name>
    <name type="common">Chinese hamster</name>
    <name type="synonym">Cricetulus barabensis griseus</name>
    <dbReference type="NCBI Taxonomy" id="10029"/>
    <lineage>
        <taxon>Eukaryota</taxon>
        <taxon>Metazoa</taxon>
        <taxon>Chordata</taxon>
        <taxon>Craniata</taxon>
        <taxon>Vertebrata</taxon>
        <taxon>Euteleostomi</taxon>
        <taxon>Mammalia</taxon>
        <taxon>Eutheria</taxon>
        <taxon>Euarchontoglires</taxon>
        <taxon>Glires</taxon>
        <taxon>Rodentia</taxon>
        <taxon>Myomorpha</taxon>
        <taxon>Muroidea</taxon>
        <taxon>Cricetidae</taxon>
        <taxon>Cricetinae</taxon>
        <taxon>Cricetulus</taxon>
    </lineage>
</organism>
<dbReference type="EMBL" id="JH000048">
    <property type="protein sequence ID" value="EGV96092.1"/>
    <property type="molecule type" value="Genomic_DNA"/>
</dbReference>
<evidence type="ECO:0000256" key="1">
    <source>
        <dbReference type="SAM" id="MobiDB-lite"/>
    </source>
</evidence>
<dbReference type="InParanoid" id="G3GW60"/>
<sequence length="54" mass="6194">MDVVAQCCNSDTRRLRQEDEDDHSSLEYVARQTLSEEEGERSKYAQTGLPAEVF</sequence>
<protein>
    <submittedName>
        <fullName evidence="2">Uncharacterized protein</fullName>
    </submittedName>
</protein>
<name>G3GW60_CRIGR</name>
<accession>G3GW60</accession>
<proteinExistence type="predicted"/>